<organism evidence="1 2">
    <name type="scientific">Paraburkholderia solisilvae</name>
    <dbReference type="NCBI Taxonomy" id="624376"/>
    <lineage>
        <taxon>Bacteria</taxon>
        <taxon>Pseudomonadati</taxon>
        <taxon>Pseudomonadota</taxon>
        <taxon>Betaproteobacteria</taxon>
        <taxon>Burkholderiales</taxon>
        <taxon>Burkholderiaceae</taxon>
        <taxon>Paraburkholderia</taxon>
    </lineage>
</organism>
<sequence length="148" mass="16671">MSRSLEVREYKLLDFLLDVNEPLYGHRVKIWKKQIKTCRVREIDTPYFLAVCHEDVVEQSGCGAVTLGRELIAIDQSVPVLIYAVLMKTPSDWIVDIFNVDRLDGEALMTYPEAGDGLMIMEAGKRVGGADWRSVYGESDLPPPAILE</sequence>
<accession>A0A6J5E7Z5</accession>
<dbReference type="Proteomes" id="UP000494329">
    <property type="component" value="Unassembled WGS sequence"/>
</dbReference>
<proteinExistence type="predicted"/>
<dbReference type="AlphaFoldDB" id="A0A6J5E7Z5"/>
<protein>
    <submittedName>
        <fullName evidence="1">Uncharacterized protein</fullName>
    </submittedName>
</protein>
<evidence type="ECO:0000313" key="1">
    <source>
        <dbReference type="EMBL" id="CAB3762007.1"/>
    </source>
</evidence>
<evidence type="ECO:0000313" key="2">
    <source>
        <dbReference type="Proteomes" id="UP000494329"/>
    </source>
</evidence>
<dbReference type="RefSeq" id="WP_175112452.1">
    <property type="nucleotide sequence ID" value="NZ_CADIKF010000030.1"/>
</dbReference>
<reference evidence="1 2" key="1">
    <citation type="submission" date="2020-04" db="EMBL/GenBank/DDBJ databases">
        <authorList>
            <person name="De Canck E."/>
        </authorList>
    </citation>
    <scope>NUCLEOTIDE SEQUENCE [LARGE SCALE GENOMIC DNA]</scope>
    <source>
        <strain evidence="1 2">LMG 29739</strain>
    </source>
</reference>
<keyword evidence="2" id="KW-1185">Reference proteome</keyword>
<dbReference type="EMBL" id="CADIKF010000030">
    <property type="protein sequence ID" value="CAB3762007.1"/>
    <property type="molecule type" value="Genomic_DNA"/>
</dbReference>
<name>A0A6J5E7Z5_9BURK</name>
<gene>
    <name evidence="1" type="ORF">LMG29739_03762</name>
</gene>